<gene>
    <name evidence="1" type="ORF">HD556DRAFT_1305964</name>
</gene>
<evidence type="ECO:0000313" key="2">
    <source>
        <dbReference type="Proteomes" id="UP000719766"/>
    </source>
</evidence>
<protein>
    <submittedName>
        <fullName evidence="1">Uncharacterized protein</fullName>
    </submittedName>
</protein>
<dbReference type="AlphaFoldDB" id="A0A9P7J0T5"/>
<dbReference type="EMBL" id="JABBWE010000013">
    <property type="protein sequence ID" value="KAG1798502.1"/>
    <property type="molecule type" value="Genomic_DNA"/>
</dbReference>
<dbReference type="Proteomes" id="UP000719766">
    <property type="component" value="Unassembled WGS sequence"/>
</dbReference>
<dbReference type="RefSeq" id="XP_041163188.1">
    <property type="nucleotide sequence ID" value="XM_041299848.1"/>
</dbReference>
<sequence>MLQCAAQWKSPLHLIWKGKGSRDSKKDNLIEGSEHFSIYLGQTDYSTVLVDDQMQYLLRSAQDVLLHSNNSLRHLATMTFGESNPAAEELADRMNQIMIYLRFYPPDVRNLSTPGTPWQALSVEMRQALPFEFLLSLSLFKLIQKSTATNRNQSLVCLFSTITIIHELAHIVMYTFTSQDTSLKFHGNMPLEADAKRGEAGASIETVMIGGEAFLATPSRSTIQTVDPSHVIIVVATTSEDDQWKILDENTVNLTDIASGNWSHISDVPIQPFPSNFSLVKPESSDVKLPSFSVPSSSYVVWVPPSSIPGVKY</sequence>
<dbReference type="GeneID" id="64593612"/>
<keyword evidence="2" id="KW-1185">Reference proteome</keyword>
<reference evidence="1" key="1">
    <citation type="journal article" date="2020" name="New Phytol.">
        <title>Comparative genomics reveals dynamic genome evolution in host specialist ectomycorrhizal fungi.</title>
        <authorList>
            <person name="Lofgren L.A."/>
            <person name="Nguyen N.H."/>
            <person name="Vilgalys R."/>
            <person name="Ruytinx J."/>
            <person name="Liao H.L."/>
            <person name="Branco S."/>
            <person name="Kuo A."/>
            <person name="LaButti K."/>
            <person name="Lipzen A."/>
            <person name="Andreopoulos W."/>
            <person name="Pangilinan J."/>
            <person name="Riley R."/>
            <person name="Hundley H."/>
            <person name="Na H."/>
            <person name="Barry K."/>
            <person name="Grigoriev I.V."/>
            <person name="Stajich J.E."/>
            <person name="Kennedy P.G."/>
        </authorList>
    </citation>
    <scope>NUCLEOTIDE SEQUENCE</scope>
    <source>
        <strain evidence="1">S12</strain>
    </source>
</reference>
<name>A0A9P7J0T5_9AGAM</name>
<dbReference type="OrthoDB" id="2979215at2759"/>
<proteinExistence type="predicted"/>
<evidence type="ECO:0000313" key="1">
    <source>
        <dbReference type="EMBL" id="KAG1798502.1"/>
    </source>
</evidence>
<organism evidence="1 2">
    <name type="scientific">Suillus plorans</name>
    <dbReference type="NCBI Taxonomy" id="116603"/>
    <lineage>
        <taxon>Eukaryota</taxon>
        <taxon>Fungi</taxon>
        <taxon>Dikarya</taxon>
        <taxon>Basidiomycota</taxon>
        <taxon>Agaricomycotina</taxon>
        <taxon>Agaricomycetes</taxon>
        <taxon>Agaricomycetidae</taxon>
        <taxon>Boletales</taxon>
        <taxon>Suillineae</taxon>
        <taxon>Suillaceae</taxon>
        <taxon>Suillus</taxon>
    </lineage>
</organism>
<accession>A0A9P7J0T5</accession>
<comment type="caution">
    <text evidence="1">The sequence shown here is derived from an EMBL/GenBank/DDBJ whole genome shotgun (WGS) entry which is preliminary data.</text>
</comment>